<evidence type="ECO:0000256" key="1">
    <source>
        <dbReference type="ARBA" id="ARBA00022723"/>
    </source>
</evidence>
<dbReference type="RefSeq" id="WP_166034037.1">
    <property type="nucleotide sequence ID" value="NZ_CP049887.1"/>
</dbReference>
<protein>
    <submittedName>
        <fullName evidence="5">Polysaccharide deacetylase family protein</fullName>
    </submittedName>
</protein>
<evidence type="ECO:0000256" key="3">
    <source>
        <dbReference type="SAM" id="MobiDB-lite"/>
    </source>
</evidence>
<dbReference type="SUPFAM" id="SSF88713">
    <property type="entry name" value="Glycoside hydrolase/deacetylase"/>
    <property type="match status" value="1"/>
</dbReference>
<dbReference type="GO" id="GO:0005975">
    <property type="term" value="P:carbohydrate metabolic process"/>
    <property type="evidence" value="ECO:0007669"/>
    <property type="project" value="InterPro"/>
</dbReference>
<dbReference type="KEGG" id="vhy:G7082_04635"/>
<dbReference type="EMBL" id="CP049887">
    <property type="protein sequence ID" value="QIL47867.1"/>
    <property type="molecule type" value="Genomic_DNA"/>
</dbReference>
<keyword evidence="2" id="KW-0378">Hydrolase</keyword>
<dbReference type="GO" id="GO:0046872">
    <property type="term" value="F:metal ion binding"/>
    <property type="evidence" value="ECO:0007669"/>
    <property type="project" value="UniProtKB-KW"/>
</dbReference>
<dbReference type="PANTHER" id="PTHR10587:SF133">
    <property type="entry name" value="CHITIN DEACETYLASE 1-RELATED"/>
    <property type="match status" value="1"/>
</dbReference>
<gene>
    <name evidence="5" type="ORF">G7082_04635</name>
</gene>
<dbReference type="GO" id="GO:0016020">
    <property type="term" value="C:membrane"/>
    <property type="evidence" value="ECO:0007669"/>
    <property type="project" value="TreeGrafter"/>
</dbReference>
<evidence type="ECO:0000259" key="4">
    <source>
        <dbReference type="PROSITE" id="PS51677"/>
    </source>
</evidence>
<evidence type="ECO:0000313" key="5">
    <source>
        <dbReference type="EMBL" id="QIL47867.1"/>
    </source>
</evidence>
<dbReference type="InterPro" id="IPR002509">
    <property type="entry name" value="NODB_dom"/>
</dbReference>
<accession>A0A6G8AS97</accession>
<name>A0A6G8AS97_9ENTE</name>
<keyword evidence="1" id="KW-0479">Metal-binding</keyword>
<sequence length="282" mass="31663">MKKYIKYLIAFLVIETSLVGAFIWKTFADEAEQQQEKQVSLATSKSSEKQTTETSSTTQISETQTTETESTKEEQPKEVVNERSIALTFDDGPKRETTSQLLDILSQKGIKATFFILGQNMAGNEDLLKRMKDEGHVIGSHSMYHHNLSQMNEQTLKQDVNDMDQKAKALFKEPFKYIRPPYGAANALVAKVANRPLIEWSVDSKDWSSKNTQMIINQVTQTTGPGSIILMHDIYPETISAVPAIIDNLTQQGYNFVTVDGLLNQPKEALNYFGTNDSRAVN</sequence>
<proteinExistence type="predicted"/>
<dbReference type="PANTHER" id="PTHR10587">
    <property type="entry name" value="GLYCOSYL TRANSFERASE-RELATED"/>
    <property type="match status" value="1"/>
</dbReference>
<feature type="compositionally biased region" description="Basic and acidic residues" evidence="3">
    <location>
        <begin position="69"/>
        <end position="81"/>
    </location>
</feature>
<feature type="compositionally biased region" description="Low complexity" evidence="3">
    <location>
        <begin position="52"/>
        <end position="68"/>
    </location>
</feature>
<dbReference type="InterPro" id="IPR011330">
    <property type="entry name" value="Glyco_hydro/deAcase_b/a-brl"/>
</dbReference>
<feature type="domain" description="NodB homology" evidence="4">
    <location>
        <begin position="83"/>
        <end position="257"/>
    </location>
</feature>
<dbReference type="GO" id="GO:0016810">
    <property type="term" value="F:hydrolase activity, acting on carbon-nitrogen (but not peptide) bonds"/>
    <property type="evidence" value="ECO:0007669"/>
    <property type="project" value="InterPro"/>
</dbReference>
<organism evidence="5 6">
    <name type="scientific">Vagococcus hydrophili</name>
    <dbReference type="NCBI Taxonomy" id="2714947"/>
    <lineage>
        <taxon>Bacteria</taxon>
        <taxon>Bacillati</taxon>
        <taxon>Bacillota</taxon>
        <taxon>Bacilli</taxon>
        <taxon>Lactobacillales</taxon>
        <taxon>Enterococcaceae</taxon>
        <taxon>Vagococcus</taxon>
    </lineage>
</organism>
<dbReference type="PROSITE" id="PS51677">
    <property type="entry name" value="NODB"/>
    <property type="match status" value="1"/>
</dbReference>
<evidence type="ECO:0000256" key="2">
    <source>
        <dbReference type="ARBA" id="ARBA00022801"/>
    </source>
</evidence>
<evidence type="ECO:0000313" key="6">
    <source>
        <dbReference type="Proteomes" id="UP000501747"/>
    </source>
</evidence>
<reference evidence="5 6" key="1">
    <citation type="submission" date="2020-03" db="EMBL/GenBank/DDBJ databases">
        <title>Vagococcus sp. nov., isolated from beetles.</title>
        <authorList>
            <person name="Hyun D.-W."/>
            <person name="Bae J.-W."/>
        </authorList>
    </citation>
    <scope>NUCLEOTIDE SEQUENCE [LARGE SCALE GENOMIC DNA]</scope>
    <source>
        <strain evidence="5 6">HDW17B</strain>
    </source>
</reference>
<feature type="region of interest" description="Disordered" evidence="3">
    <location>
        <begin position="38"/>
        <end position="86"/>
    </location>
</feature>
<dbReference type="InterPro" id="IPR050248">
    <property type="entry name" value="Polysacc_deacetylase_ArnD"/>
</dbReference>
<dbReference type="Proteomes" id="UP000501747">
    <property type="component" value="Chromosome"/>
</dbReference>
<dbReference type="Gene3D" id="3.20.20.370">
    <property type="entry name" value="Glycoside hydrolase/deacetylase"/>
    <property type="match status" value="1"/>
</dbReference>
<dbReference type="AlphaFoldDB" id="A0A6G8AS97"/>
<dbReference type="Pfam" id="PF01522">
    <property type="entry name" value="Polysacc_deac_1"/>
    <property type="match status" value="1"/>
</dbReference>
<keyword evidence="6" id="KW-1185">Reference proteome</keyword>